<evidence type="ECO:0000313" key="2">
    <source>
        <dbReference type="EMBL" id="KAG7307665.1"/>
    </source>
</evidence>
<comment type="caution">
    <text evidence="2">The sequence shown here is derived from an EMBL/GenBank/DDBJ whole genome shotgun (WGS) entry which is preliminary data.</text>
</comment>
<sequence>MLLIYHEARVSQLMISGRTIAGDARRSSQDQGPAQTRARSAPPVPAPPPPARRSQIFAPSVLRRNRYAEVTRHMDLEVT</sequence>
<feature type="compositionally biased region" description="Pro residues" evidence="1">
    <location>
        <begin position="42"/>
        <end position="51"/>
    </location>
</feature>
<accession>A0ABQ7QRH6</accession>
<gene>
    <name evidence="2" type="ORF">JYU34_007885</name>
</gene>
<proteinExistence type="predicted"/>
<dbReference type="Proteomes" id="UP000823941">
    <property type="component" value="Chromosome 10"/>
</dbReference>
<evidence type="ECO:0000256" key="1">
    <source>
        <dbReference type="SAM" id="MobiDB-lite"/>
    </source>
</evidence>
<name>A0ABQ7QRH6_PLUXY</name>
<reference evidence="2 3" key="1">
    <citation type="submission" date="2021-06" db="EMBL/GenBank/DDBJ databases">
        <title>A haploid diamondback moth (Plutella xylostella L.) genome assembly resolves 31 chromosomes and identifies a diamide resistance mutation.</title>
        <authorList>
            <person name="Ward C.M."/>
            <person name="Perry K.D."/>
            <person name="Baker G."/>
            <person name="Powis K."/>
            <person name="Heckel D.G."/>
            <person name="Baxter S.W."/>
        </authorList>
    </citation>
    <scope>NUCLEOTIDE SEQUENCE [LARGE SCALE GENOMIC DNA]</scope>
    <source>
        <strain evidence="2 3">LV</strain>
        <tissue evidence="2">Single pupa</tissue>
    </source>
</reference>
<dbReference type="EMBL" id="JAHIBW010000010">
    <property type="protein sequence ID" value="KAG7307665.1"/>
    <property type="molecule type" value="Genomic_DNA"/>
</dbReference>
<keyword evidence="3" id="KW-1185">Reference proteome</keyword>
<protein>
    <submittedName>
        <fullName evidence="2">Uncharacterized protein</fullName>
    </submittedName>
</protein>
<evidence type="ECO:0000313" key="3">
    <source>
        <dbReference type="Proteomes" id="UP000823941"/>
    </source>
</evidence>
<feature type="region of interest" description="Disordered" evidence="1">
    <location>
        <begin position="20"/>
        <end position="54"/>
    </location>
</feature>
<organism evidence="2 3">
    <name type="scientific">Plutella xylostella</name>
    <name type="common">Diamondback moth</name>
    <name type="synonym">Plutella maculipennis</name>
    <dbReference type="NCBI Taxonomy" id="51655"/>
    <lineage>
        <taxon>Eukaryota</taxon>
        <taxon>Metazoa</taxon>
        <taxon>Ecdysozoa</taxon>
        <taxon>Arthropoda</taxon>
        <taxon>Hexapoda</taxon>
        <taxon>Insecta</taxon>
        <taxon>Pterygota</taxon>
        <taxon>Neoptera</taxon>
        <taxon>Endopterygota</taxon>
        <taxon>Lepidoptera</taxon>
        <taxon>Glossata</taxon>
        <taxon>Ditrysia</taxon>
        <taxon>Yponomeutoidea</taxon>
        <taxon>Plutellidae</taxon>
        <taxon>Plutella</taxon>
    </lineage>
</organism>